<evidence type="ECO:0000256" key="3">
    <source>
        <dbReference type="ARBA" id="ARBA00022737"/>
    </source>
</evidence>
<feature type="domain" description="Chitin-binding type-2" evidence="7">
    <location>
        <begin position="75"/>
        <end position="145"/>
    </location>
</feature>
<evidence type="ECO:0000259" key="7">
    <source>
        <dbReference type="PROSITE" id="PS50940"/>
    </source>
</evidence>
<accession>A0AAD8EM08</accession>
<keyword evidence="1" id="KW-0147">Chitin-binding</keyword>
<name>A0AAD8EM08_DIPPU</name>
<sequence>MAETVESGDEMVEMEETEEMAEMVEIVVNGEMDGGNGGDGNGGDGGSGGEGGGAGEGGEGGERRREDGEDGEDGSNGCPSFNGNLIHVALILIPGEVIYFPHPDSCEWFIQCSNGTPYCMPCPAGLHWNRRLSVCDWPRAARCVIR</sequence>
<dbReference type="Proteomes" id="UP001233999">
    <property type="component" value="Unassembled WGS sequence"/>
</dbReference>
<keyword evidence="2" id="KW-0732">Signal</keyword>
<keyword evidence="3" id="KW-0677">Repeat</keyword>
<dbReference type="EMBL" id="JASPKZ010002715">
    <property type="protein sequence ID" value="KAJ9594809.1"/>
    <property type="molecule type" value="Genomic_DNA"/>
</dbReference>
<dbReference type="InterPro" id="IPR002557">
    <property type="entry name" value="Chitin-bd_dom"/>
</dbReference>
<dbReference type="PANTHER" id="PTHR23301">
    <property type="entry name" value="CHITIN BINDING PERITROPHIN-A"/>
    <property type="match status" value="1"/>
</dbReference>
<protein>
    <recommendedName>
        <fullName evidence="7">Chitin-binding type-2 domain-containing protein</fullName>
    </recommendedName>
</protein>
<evidence type="ECO:0000256" key="4">
    <source>
        <dbReference type="ARBA" id="ARBA00023157"/>
    </source>
</evidence>
<dbReference type="SMART" id="SM00494">
    <property type="entry name" value="ChtBD2"/>
    <property type="match status" value="1"/>
</dbReference>
<feature type="compositionally biased region" description="Acidic residues" evidence="6">
    <location>
        <begin position="1"/>
        <end position="22"/>
    </location>
</feature>
<evidence type="ECO:0000256" key="6">
    <source>
        <dbReference type="SAM" id="MobiDB-lite"/>
    </source>
</evidence>
<dbReference type="AlphaFoldDB" id="A0AAD8EM08"/>
<dbReference type="Gene3D" id="2.170.140.10">
    <property type="entry name" value="Chitin binding domain"/>
    <property type="match status" value="1"/>
</dbReference>
<evidence type="ECO:0000256" key="2">
    <source>
        <dbReference type="ARBA" id="ARBA00022729"/>
    </source>
</evidence>
<proteinExistence type="predicted"/>
<feature type="compositionally biased region" description="Gly residues" evidence="6">
    <location>
        <begin position="32"/>
        <end position="58"/>
    </location>
</feature>
<keyword evidence="5" id="KW-0325">Glycoprotein</keyword>
<dbReference type="GO" id="GO:0008061">
    <property type="term" value="F:chitin binding"/>
    <property type="evidence" value="ECO:0007669"/>
    <property type="project" value="UniProtKB-KW"/>
</dbReference>
<dbReference type="Pfam" id="PF01607">
    <property type="entry name" value="CBM_14"/>
    <property type="match status" value="1"/>
</dbReference>
<keyword evidence="4" id="KW-1015">Disulfide bond</keyword>
<reference evidence="8" key="1">
    <citation type="journal article" date="2023" name="IScience">
        <title>Live-bearing cockroach genome reveals convergent evolutionary mechanisms linked to viviparity in insects and beyond.</title>
        <authorList>
            <person name="Fouks B."/>
            <person name="Harrison M.C."/>
            <person name="Mikhailova A.A."/>
            <person name="Marchal E."/>
            <person name="English S."/>
            <person name="Carruthers M."/>
            <person name="Jennings E.C."/>
            <person name="Chiamaka E.L."/>
            <person name="Frigard R.A."/>
            <person name="Pippel M."/>
            <person name="Attardo G.M."/>
            <person name="Benoit J.B."/>
            <person name="Bornberg-Bauer E."/>
            <person name="Tobe S.S."/>
        </authorList>
    </citation>
    <scope>NUCLEOTIDE SEQUENCE</scope>
    <source>
        <strain evidence="8">Stay&amp;Tobe</strain>
    </source>
</reference>
<feature type="region of interest" description="Disordered" evidence="6">
    <location>
        <begin position="1"/>
        <end position="78"/>
    </location>
</feature>
<dbReference type="SUPFAM" id="SSF57625">
    <property type="entry name" value="Invertebrate chitin-binding proteins"/>
    <property type="match status" value="1"/>
</dbReference>
<organism evidence="8 9">
    <name type="scientific">Diploptera punctata</name>
    <name type="common">Pacific beetle cockroach</name>
    <dbReference type="NCBI Taxonomy" id="6984"/>
    <lineage>
        <taxon>Eukaryota</taxon>
        <taxon>Metazoa</taxon>
        <taxon>Ecdysozoa</taxon>
        <taxon>Arthropoda</taxon>
        <taxon>Hexapoda</taxon>
        <taxon>Insecta</taxon>
        <taxon>Pterygota</taxon>
        <taxon>Neoptera</taxon>
        <taxon>Polyneoptera</taxon>
        <taxon>Dictyoptera</taxon>
        <taxon>Blattodea</taxon>
        <taxon>Blaberoidea</taxon>
        <taxon>Blaberidae</taxon>
        <taxon>Diplopterinae</taxon>
        <taxon>Diploptera</taxon>
    </lineage>
</organism>
<dbReference type="GO" id="GO:0005576">
    <property type="term" value="C:extracellular region"/>
    <property type="evidence" value="ECO:0007669"/>
    <property type="project" value="InterPro"/>
</dbReference>
<evidence type="ECO:0000313" key="9">
    <source>
        <dbReference type="Proteomes" id="UP001233999"/>
    </source>
</evidence>
<dbReference type="InterPro" id="IPR051940">
    <property type="entry name" value="Chitin_bind-dev_reg"/>
</dbReference>
<evidence type="ECO:0000256" key="1">
    <source>
        <dbReference type="ARBA" id="ARBA00022669"/>
    </source>
</evidence>
<comment type="caution">
    <text evidence="8">The sequence shown here is derived from an EMBL/GenBank/DDBJ whole genome shotgun (WGS) entry which is preliminary data.</text>
</comment>
<dbReference type="PROSITE" id="PS50940">
    <property type="entry name" value="CHIT_BIND_II"/>
    <property type="match status" value="1"/>
</dbReference>
<gene>
    <name evidence="8" type="ORF">L9F63_013890</name>
</gene>
<dbReference type="InterPro" id="IPR036508">
    <property type="entry name" value="Chitin-bd_dom_sf"/>
</dbReference>
<dbReference type="PANTHER" id="PTHR23301:SF0">
    <property type="entry name" value="CHITIN-BINDING TYPE-2 DOMAIN-CONTAINING PROTEIN-RELATED"/>
    <property type="match status" value="1"/>
</dbReference>
<keyword evidence="9" id="KW-1185">Reference proteome</keyword>
<reference evidence="8" key="2">
    <citation type="submission" date="2023-05" db="EMBL/GenBank/DDBJ databases">
        <authorList>
            <person name="Fouks B."/>
        </authorList>
    </citation>
    <scope>NUCLEOTIDE SEQUENCE</scope>
    <source>
        <strain evidence="8">Stay&amp;Tobe</strain>
        <tissue evidence="8">Testes</tissue>
    </source>
</reference>
<evidence type="ECO:0000313" key="8">
    <source>
        <dbReference type="EMBL" id="KAJ9594809.1"/>
    </source>
</evidence>
<evidence type="ECO:0000256" key="5">
    <source>
        <dbReference type="ARBA" id="ARBA00023180"/>
    </source>
</evidence>